<name>A0ABQ2KG03_9NOCA</name>
<proteinExistence type="predicted"/>
<keyword evidence="1" id="KW-0472">Membrane</keyword>
<protein>
    <submittedName>
        <fullName evidence="2">Uncharacterized protein</fullName>
    </submittedName>
</protein>
<reference evidence="3" key="1">
    <citation type="journal article" date="2019" name="Int. J. Syst. Evol. Microbiol.">
        <title>The Global Catalogue of Microorganisms (GCM) 10K type strain sequencing project: providing services to taxonomists for standard genome sequencing and annotation.</title>
        <authorList>
            <consortium name="The Broad Institute Genomics Platform"/>
            <consortium name="The Broad Institute Genome Sequencing Center for Infectious Disease"/>
            <person name="Wu L."/>
            <person name="Ma J."/>
        </authorList>
    </citation>
    <scope>NUCLEOTIDE SEQUENCE [LARGE SCALE GENOMIC DNA]</scope>
    <source>
        <strain evidence="3">CGMCC 4.7329</strain>
    </source>
</reference>
<sequence length="321" mass="31440">MDGIERDVVGGEGFGDSRGLVVVGVAGGRADVVVGADGGVENVGDSDVVVEPVGTAIVGVLVGAAFVVVVGTAVVAVTVVVDGSAVTVLGPVVTVSVGVWGTVTVDVEVVGTVPGSCALDVPSSETLAVAEKLALTEITVEFPGEASAGAAAGVSVAPAVLAGSGSGLVVGVSPPVRSPGAKTSLGVSEAALGCNVPASLPATLESDGARVGPHEKVFASFARTGGPESARTTSVVPMAVATNAAATPARVSCRRSRSTDDAVAGRSCRRRIVGSLSGSVTGSSVLSTLCIQLLLSPWNCADRDYRGRHIAVGVAVCQGFE</sequence>
<evidence type="ECO:0000256" key="1">
    <source>
        <dbReference type="SAM" id="Phobius"/>
    </source>
</evidence>
<organism evidence="2 3">
    <name type="scientific">Nocardia rhizosphaerihabitans</name>
    <dbReference type="NCBI Taxonomy" id="1691570"/>
    <lineage>
        <taxon>Bacteria</taxon>
        <taxon>Bacillati</taxon>
        <taxon>Actinomycetota</taxon>
        <taxon>Actinomycetes</taxon>
        <taxon>Mycobacteriales</taxon>
        <taxon>Nocardiaceae</taxon>
        <taxon>Nocardia</taxon>
    </lineage>
</organism>
<dbReference type="RefSeq" id="WP_189028366.1">
    <property type="nucleotide sequence ID" value="NZ_BMNE01000003.1"/>
</dbReference>
<feature type="transmembrane region" description="Helical" evidence="1">
    <location>
        <begin position="56"/>
        <end position="81"/>
    </location>
</feature>
<keyword evidence="1" id="KW-0812">Transmembrane</keyword>
<comment type="caution">
    <text evidence="2">The sequence shown here is derived from an EMBL/GenBank/DDBJ whole genome shotgun (WGS) entry which is preliminary data.</text>
</comment>
<dbReference type="Proteomes" id="UP000658127">
    <property type="component" value="Unassembled WGS sequence"/>
</dbReference>
<dbReference type="EMBL" id="BMNE01000003">
    <property type="protein sequence ID" value="GGN80503.1"/>
    <property type="molecule type" value="Genomic_DNA"/>
</dbReference>
<keyword evidence="3" id="KW-1185">Reference proteome</keyword>
<gene>
    <name evidence="2" type="ORF">GCM10011610_29950</name>
</gene>
<accession>A0ABQ2KG03</accession>
<evidence type="ECO:0000313" key="3">
    <source>
        <dbReference type="Proteomes" id="UP000658127"/>
    </source>
</evidence>
<keyword evidence="1" id="KW-1133">Transmembrane helix</keyword>
<evidence type="ECO:0000313" key="2">
    <source>
        <dbReference type="EMBL" id="GGN80503.1"/>
    </source>
</evidence>